<evidence type="ECO:0000313" key="2">
    <source>
        <dbReference type="EMBL" id="KAH3710252.1"/>
    </source>
</evidence>
<accession>A0A9D4BV61</accession>
<gene>
    <name evidence="2" type="ORF">DPMN_069724</name>
</gene>
<feature type="region of interest" description="Disordered" evidence="1">
    <location>
        <begin position="173"/>
        <end position="216"/>
    </location>
</feature>
<feature type="region of interest" description="Disordered" evidence="1">
    <location>
        <begin position="1"/>
        <end position="55"/>
    </location>
</feature>
<feature type="compositionally biased region" description="Basic and acidic residues" evidence="1">
    <location>
        <begin position="1"/>
        <end position="29"/>
    </location>
</feature>
<reference evidence="2" key="1">
    <citation type="journal article" date="2019" name="bioRxiv">
        <title>The Genome of the Zebra Mussel, Dreissena polymorpha: A Resource for Invasive Species Research.</title>
        <authorList>
            <person name="McCartney M.A."/>
            <person name="Auch B."/>
            <person name="Kono T."/>
            <person name="Mallez S."/>
            <person name="Zhang Y."/>
            <person name="Obille A."/>
            <person name="Becker A."/>
            <person name="Abrahante J.E."/>
            <person name="Garbe J."/>
            <person name="Badalamenti J.P."/>
            <person name="Herman A."/>
            <person name="Mangelson H."/>
            <person name="Liachko I."/>
            <person name="Sullivan S."/>
            <person name="Sone E.D."/>
            <person name="Koren S."/>
            <person name="Silverstein K.A.T."/>
            <person name="Beckman K.B."/>
            <person name="Gohl D.M."/>
        </authorList>
    </citation>
    <scope>NUCLEOTIDE SEQUENCE</scope>
    <source>
        <strain evidence="2">Duluth1</strain>
        <tissue evidence="2">Whole animal</tissue>
    </source>
</reference>
<reference evidence="2" key="2">
    <citation type="submission" date="2020-11" db="EMBL/GenBank/DDBJ databases">
        <authorList>
            <person name="McCartney M.A."/>
            <person name="Auch B."/>
            <person name="Kono T."/>
            <person name="Mallez S."/>
            <person name="Becker A."/>
            <person name="Gohl D.M."/>
            <person name="Silverstein K.A.T."/>
            <person name="Koren S."/>
            <person name="Bechman K.B."/>
            <person name="Herman A."/>
            <person name="Abrahante J.E."/>
            <person name="Garbe J."/>
        </authorList>
    </citation>
    <scope>NUCLEOTIDE SEQUENCE</scope>
    <source>
        <strain evidence="2">Duluth1</strain>
        <tissue evidence="2">Whole animal</tissue>
    </source>
</reference>
<name>A0A9D4BV61_DREPO</name>
<dbReference type="AlphaFoldDB" id="A0A9D4BV61"/>
<feature type="compositionally biased region" description="Basic and acidic residues" evidence="1">
    <location>
        <begin position="37"/>
        <end position="55"/>
    </location>
</feature>
<comment type="caution">
    <text evidence="2">The sequence shown here is derived from an EMBL/GenBank/DDBJ whole genome shotgun (WGS) entry which is preliminary data.</text>
</comment>
<protein>
    <submittedName>
        <fullName evidence="2">Uncharacterized protein</fullName>
    </submittedName>
</protein>
<sequence>MEGEEQHGKKVRLNDERERGQTEANESPRAESSQQRKHPEDDDEEQRKREKDFFHAELKRLKESLRSESKKISKPKVRDFYPDVFTSLEPYYNTYTANYLINMPTLGYKEKQPQEAAKEKKEDEVEEEPDIMFTTRKTAIGLCDPWQSLNMDRQVLPKLETAEIRRRRIEQMHHLNDPKPKSAGAANDSSHNNPREKKPEAKQGSTRLPKFPVIHPPNSEISTKELVYSDVPMLRDELIRSFSHFGEDRKKSDYQRTRQDFFRMELDRLDEYHSKSRPHMRAAYFAYLQNTPGSRKAIYDCMKEMSTPRKKKEVAPQAVA</sequence>
<evidence type="ECO:0000256" key="1">
    <source>
        <dbReference type="SAM" id="MobiDB-lite"/>
    </source>
</evidence>
<organism evidence="2 3">
    <name type="scientific">Dreissena polymorpha</name>
    <name type="common">Zebra mussel</name>
    <name type="synonym">Mytilus polymorpha</name>
    <dbReference type="NCBI Taxonomy" id="45954"/>
    <lineage>
        <taxon>Eukaryota</taxon>
        <taxon>Metazoa</taxon>
        <taxon>Spiralia</taxon>
        <taxon>Lophotrochozoa</taxon>
        <taxon>Mollusca</taxon>
        <taxon>Bivalvia</taxon>
        <taxon>Autobranchia</taxon>
        <taxon>Heteroconchia</taxon>
        <taxon>Euheterodonta</taxon>
        <taxon>Imparidentia</taxon>
        <taxon>Neoheterodontei</taxon>
        <taxon>Myida</taxon>
        <taxon>Dreissenoidea</taxon>
        <taxon>Dreissenidae</taxon>
        <taxon>Dreissena</taxon>
    </lineage>
</organism>
<dbReference type="EMBL" id="JAIWYP010000014">
    <property type="protein sequence ID" value="KAH3710252.1"/>
    <property type="molecule type" value="Genomic_DNA"/>
</dbReference>
<proteinExistence type="predicted"/>
<dbReference type="Proteomes" id="UP000828390">
    <property type="component" value="Unassembled WGS sequence"/>
</dbReference>
<keyword evidence="3" id="KW-1185">Reference proteome</keyword>
<evidence type="ECO:0000313" key="3">
    <source>
        <dbReference type="Proteomes" id="UP000828390"/>
    </source>
</evidence>